<dbReference type="InterPro" id="IPR011009">
    <property type="entry name" value="Kinase-like_dom_sf"/>
</dbReference>
<keyword evidence="2" id="KW-0808">Transferase</keyword>
<evidence type="ECO:0000259" key="11">
    <source>
        <dbReference type="PROSITE" id="PS50011"/>
    </source>
</evidence>
<evidence type="ECO:0000256" key="9">
    <source>
        <dbReference type="PROSITE-ProRule" id="PRU10141"/>
    </source>
</evidence>
<feature type="cross-link" description="Glycyl lysine isopeptide (Lys-Gly) (interchain with G-Cter in SUMO2)" evidence="8">
    <location>
        <position position="141"/>
    </location>
</feature>
<evidence type="ECO:0000256" key="7">
    <source>
        <dbReference type="PIRSR" id="PIRSR630616-2"/>
    </source>
</evidence>
<dbReference type="InterPro" id="IPR000719">
    <property type="entry name" value="Prot_kinase_dom"/>
</dbReference>
<dbReference type="PANTHER" id="PTHR24350">
    <property type="entry name" value="SERINE/THREONINE-PROTEIN KINASE IAL-RELATED"/>
    <property type="match status" value="1"/>
</dbReference>
<dbReference type="VEuPathDB" id="TrichDB:TVAGG3_0614240"/>
<dbReference type="FunFam" id="1.10.510.10:FF:001333">
    <property type="entry name" value="CAMK family protein kinase"/>
    <property type="match status" value="1"/>
</dbReference>
<dbReference type="AlphaFoldDB" id="A2EE66"/>
<reference evidence="12" key="2">
    <citation type="journal article" date="2007" name="Science">
        <title>Draft genome sequence of the sexually transmitted pathogen Trichomonas vaginalis.</title>
        <authorList>
            <person name="Carlton J.M."/>
            <person name="Hirt R.P."/>
            <person name="Silva J.C."/>
            <person name="Delcher A.L."/>
            <person name="Schatz M."/>
            <person name="Zhao Q."/>
            <person name="Wortman J.R."/>
            <person name="Bidwell S.L."/>
            <person name="Alsmark U.C.M."/>
            <person name="Besteiro S."/>
            <person name="Sicheritz-Ponten T."/>
            <person name="Noel C.J."/>
            <person name="Dacks J.B."/>
            <person name="Foster P.G."/>
            <person name="Simillion C."/>
            <person name="Van de Peer Y."/>
            <person name="Miranda-Saavedra D."/>
            <person name="Barton G.J."/>
            <person name="Westrop G.D."/>
            <person name="Mueller S."/>
            <person name="Dessi D."/>
            <person name="Fiori P.L."/>
            <person name="Ren Q."/>
            <person name="Paulsen I."/>
            <person name="Zhang H."/>
            <person name="Bastida-Corcuera F.D."/>
            <person name="Simoes-Barbosa A."/>
            <person name="Brown M.T."/>
            <person name="Hayes R.D."/>
            <person name="Mukherjee M."/>
            <person name="Okumura C.Y."/>
            <person name="Schneider R."/>
            <person name="Smith A.J."/>
            <person name="Vanacova S."/>
            <person name="Villalvazo M."/>
            <person name="Haas B.J."/>
            <person name="Pertea M."/>
            <person name="Feldblyum T.V."/>
            <person name="Utterback T.R."/>
            <person name="Shu C.L."/>
            <person name="Osoegawa K."/>
            <person name="de Jong P.J."/>
            <person name="Hrdy I."/>
            <person name="Horvathova L."/>
            <person name="Zubacova Z."/>
            <person name="Dolezal P."/>
            <person name="Malik S.B."/>
            <person name="Logsdon J.M. Jr."/>
            <person name="Henze K."/>
            <person name="Gupta A."/>
            <person name="Wang C.C."/>
            <person name="Dunne R.L."/>
            <person name="Upcroft J.A."/>
            <person name="Upcroft P."/>
            <person name="White O."/>
            <person name="Salzberg S.L."/>
            <person name="Tang P."/>
            <person name="Chiu C.-H."/>
            <person name="Lee Y.-S."/>
            <person name="Embley T.M."/>
            <person name="Coombs G.H."/>
            <person name="Mottram J.C."/>
            <person name="Tachezy J."/>
            <person name="Fraser-Liggett C.M."/>
            <person name="Johnson P.J."/>
        </authorList>
    </citation>
    <scope>NUCLEOTIDE SEQUENCE [LARGE SCALE GENOMIC DNA]</scope>
    <source>
        <strain evidence="12">G3</strain>
    </source>
</reference>
<dbReference type="PROSITE" id="PS00108">
    <property type="entry name" value="PROTEIN_KINASE_ST"/>
    <property type="match status" value="1"/>
</dbReference>
<gene>
    <name evidence="12" type="ORF">TVAG_180370</name>
</gene>
<evidence type="ECO:0000256" key="6">
    <source>
        <dbReference type="PIRSR" id="PIRSR630616-1"/>
    </source>
</evidence>
<feature type="binding site" evidence="7 9">
    <location>
        <position position="45"/>
    </location>
    <ligand>
        <name>ATP</name>
        <dbReference type="ChEBI" id="CHEBI:30616"/>
    </ligand>
</feature>
<dbReference type="KEGG" id="tva:4766977"/>
<evidence type="ECO:0000256" key="10">
    <source>
        <dbReference type="RuleBase" id="RU000304"/>
    </source>
</evidence>
<dbReference type="InterPro" id="IPR008271">
    <property type="entry name" value="Ser/Thr_kinase_AS"/>
</dbReference>
<dbReference type="Gene3D" id="1.10.510.10">
    <property type="entry name" value="Transferase(Phosphotransferase) domain 1"/>
    <property type="match status" value="1"/>
</dbReference>
<dbReference type="InterPro" id="IPR017441">
    <property type="entry name" value="Protein_kinase_ATP_BS"/>
</dbReference>
<dbReference type="SMART" id="SM00220">
    <property type="entry name" value="S_TKc"/>
    <property type="match status" value="1"/>
</dbReference>
<evidence type="ECO:0000256" key="8">
    <source>
        <dbReference type="PIRSR" id="PIRSR630616-3"/>
    </source>
</evidence>
<dbReference type="SUPFAM" id="SSF56112">
    <property type="entry name" value="Protein kinase-like (PK-like)"/>
    <property type="match status" value="1"/>
</dbReference>
<evidence type="ECO:0000256" key="2">
    <source>
        <dbReference type="ARBA" id="ARBA00022679"/>
    </source>
</evidence>
<proteinExistence type="inferred from homology"/>
<keyword evidence="1 10" id="KW-0723">Serine/threonine-protein kinase</keyword>
<dbReference type="eggNOG" id="KOG0583">
    <property type="taxonomic scope" value="Eukaryota"/>
</dbReference>
<evidence type="ECO:0000256" key="4">
    <source>
        <dbReference type="ARBA" id="ARBA00022777"/>
    </source>
</evidence>
<evidence type="ECO:0000256" key="1">
    <source>
        <dbReference type="ARBA" id="ARBA00022527"/>
    </source>
</evidence>
<dbReference type="VEuPathDB" id="TrichDB:TVAG_180370"/>
<dbReference type="Proteomes" id="UP000001542">
    <property type="component" value="Unassembled WGS sequence"/>
</dbReference>
<evidence type="ECO:0000313" key="13">
    <source>
        <dbReference type="Proteomes" id="UP000001542"/>
    </source>
</evidence>
<dbReference type="FunFam" id="3.30.200.20:FF:000042">
    <property type="entry name" value="Aurora kinase A"/>
    <property type="match status" value="1"/>
</dbReference>
<dbReference type="InParanoid" id="A2EE66"/>
<dbReference type="STRING" id="5722.A2EE66"/>
<evidence type="ECO:0000256" key="5">
    <source>
        <dbReference type="ARBA" id="ARBA00022840"/>
    </source>
</evidence>
<feature type="active site" description="Proton acceptor" evidence="6">
    <location>
        <position position="139"/>
    </location>
</feature>
<sequence length="383" mass="43260">MSRFQRILPPKYLNGYLFEDFLGKGAFSSVYKATNIQTRQKFAIKIFPKSNLKTIKDQERFQHEIDSMSLFKCDYIVKLHGFFWDTNNFYLVLDLCEGGELYDYIIENDKLGEATAALVFKEIAIGISYSHSFGVAHRDIKPQNILITEFPNIKITDFGLCGIIESSQLMNGFCGSPTYCSPECLTRQQYDGRLSDIWSMGVLLYTMVVGSPPWNTTSSANLLDQIFADNIQYPSHISKLCRSLISSMLKINPFERITMDEIMNHPWLKIAHFSPSKNENLNPAQPLFTIPEKPLALLELDRSISCSFKLHSEHGIVPPFGISKSDSASNPNQITITKPNLPCLARNGRPRKKCTSVGPMSIHSHSMLGIPLMTSQLNCLKPK</sequence>
<keyword evidence="5 7" id="KW-0067">ATP-binding</keyword>
<keyword evidence="13" id="KW-1185">Reference proteome</keyword>
<dbReference type="InterPro" id="IPR030616">
    <property type="entry name" value="Aur-like"/>
</dbReference>
<dbReference type="GO" id="GO:0005524">
    <property type="term" value="F:ATP binding"/>
    <property type="evidence" value="ECO:0007669"/>
    <property type="project" value="UniProtKB-UniRule"/>
</dbReference>
<dbReference type="PROSITE" id="PS50011">
    <property type="entry name" value="PROTEIN_KINASE_DOM"/>
    <property type="match status" value="1"/>
</dbReference>
<keyword evidence="3 7" id="KW-0547">Nucleotide-binding</keyword>
<dbReference type="PROSITE" id="PS00107">
    <property type="entry name" value="PROTEIN_KINASE_ATP"/>
    <property type="match status" value="1"/>
</dbReference>
<feature type="domain" description="Protein kinase" evidence="11">
    <location>
        <begin position="16"/>
        <end position="268"/>
    </location>
</feature>
<dbReference type="GO" id="GO:0004674">
    <property type="term" value="F:protein serine/threonine kinase activity"/>
    <property type="evidence" value="ECO:0000318"/>
    <property type="project" value="GO_Central"/>
</dbReference>
<reference evidence="12" key="1">
    <citation type="submission" date="2006-10" db="EMBL/GenBank/DDBJ databases">
        <authorList>
            <person name="Amadeo P."/>
            <person name="Zhao Q."/>
            <person name="Wortman J."/>
            <person name="Fraser-Liggett C."/>
            <person name="Carlton J."/>
        </authorList>
    </citation>
    <scope>NUCLEOTIDE SEQUENCE</scope>
    <source>
        <strain evidence="12">G3</strain>
    </source>
</reference>
<dbReference type="SMR" id="A2EE66"/>
<dbReference type="Pfam" id="PF00069">
    <property type="entry name" value="Pkinase"/>
    <property type="match status" value="1"/>
</dbReference>
<name>A2EE66_TRIV3</name>
<dbReference type="CDD" id="cd14003">
    <property type="entry name" value="STKc_AMPK-like"/>
    <property type="match status" value="1"/>
</dbReference>
<evidence type="ECO:0000313" key="12">
    <source>
        <dbReference type="EMBL" id="EAY09063.1"/>
    </source>
</evidence>
<comment type="similarity">
    <text evidence="10">Belongs to the protein kinase superfamily.</text>
</comment>
<dbReference type="EMBL" id="DS113365">
    <property type="protein sequence ID" value="EAY09063.1"/>
    <property type="molecule type" value="Genomic_DNA"/>
</dbReference>
<protein>
    <submittedName>
        <fullName evidence="12">AGC family protein kinase</fullName>
    </submittedName>
</protein>
<evidence type="ECO:0000256" key="3">
    <source>
        <dbReference type="ARBA" id="ARBA00022741"/>
    </source>
</evidence>
<dbReference type="OrthoDB" id="419455at2759"/>
<dbReference type="RefSeq" id="XP_001321286.1">
    <property type="nucleotide sequence ID" value="XM_001321251.1"/>
</dbReference>
<accession>A2EE66</accession>
<keyword evidence="4 12" id="KW-0418">Kinase</keyword>
<organism evidence="12 13">
    <name type="scientific">Trichomonas vaginalis (strain ATCC PRA-98 / G3)</name>
    <dbReference type="NCBI Taxonomy" id="412133"/>
    <lineage>
        <taxon>Eukaryota</taxon>
        <taxon>Metamonada</taxon>
        <taxon>Parabasalia</taxon>
        <taxon>Trichomonadida</taxon>
        <taxon>Trichomonadidae</taxon>
        <taxon>Trichomonas</taxon>
    </lineage>
</organism>
<feature type="binding site" evidence="7">
    <location>
        <position position="157"/>
    </location>
    <ligand>
        <name>ATP</name>
        <dbReference type="ChEBI" id="CHEBI:30616"/>
    </ligand>
</feature>